<protein>
    <submittedName>
        <fullName evidence="3">WhiB family transcriptional regulator</fullName>
    </submittedName>
</protein>
<sequence length="128" mass="14163">MTRGRNVVPEHRAGVIGLLAEILRGSVDLHGAACVGHAELFEIENQRPEVFEAATSLCRRCPVRAACWRWSIEAKVDGVTASSRQRPHSYRPTGPAGDYVKHVPTDPDSRHRNRSQRTTDTSNHNGKA</sequence>
<dbReference type="PROSITE" id="PS51674">
    <property type="entry name" value="4FE4S_WBL"/>
    <property type="match status" value="1"/>
</dbReference>
<keyword evidence="4" id="KW-1185">Reference proteome</keyword>
<dbReference type="EMBL" id="JAWLUM010000003">
    <property type="protein sequence ID" value="MDV7135376.1"/>
    <property type="molecule type" value="Genomic_DNA"/>
</dbReference>
<feature type="compositionally biased region" description="Basic and acidic residues" evidence="1">
    <location>
        <begin position="99"/>
        <end position="110"/>
    </location>
</feature>
<feature type="compositionally biased region" description="Polar residues" evidence="1">
    <location>
        <begin position="116"/>
        <end position="128"/>
    </location>
</feature>
<organism evidence="3 4">
    <name type="scientific">Williamsia marianensis</name>
    <dbReference type="NCBI Taxonomy" id="85044"/>
    <lineage>
        <taxon>Bacteria</taxon>
        <taxon>Bacillati</taxon>
        <taxon>Actinomycetota</taxon>
        <taxon>Actinomycetes</taxon>
        <taxon>Mycobacteriales</taxon>
        <taxon>Nocardiaceae</taxon>
        <taxon>Williamsia</taxon>
    </lineage>
</organism>
<accession>A0ABU4EVV6</accession>
<evidence type="ECO:0000313" key="3">
    <source>
        <dbReference type="EMBL" id="MDV7135376.1"/>
    </source>
</evidence>
<proteinExistence type="predicted"/>
<evidence type="ECO:0000259" key="2">
    <source>
        <dbReference type="PROSITE" id="PS51674"/>
    </source>
</evidence>
<dbReference type="InterPro" id="IPR034768">
    <property type="entry name" value="4FE4S_WBL"/>
</dbReference>
<feature type="region of interest" description="Disordered" evidence="1">
    <location>
        <begin position="78"/>
        <end position="128"/>
    </location>
</feature>
<gene>
    <name evidence="3" type="ORF">R4198_16870</name>
</gene>
<name>A0ABU4EVV6_WILMA</name>
<reference evidence="3 4" key="1">
    <citation type="submission" date="2023-10" db="EMBL/GenBank/DDBJ databases">
        <title>Development of a sustainable strategy for remediation of hydrocarbon-contaminated territories based on the waste exchange concept.</title>
        <authorList>
            <person name="Krivoruchko A."/>
        </authorList>
    </citation>
    <scope>NUCLEOTIDE SEQUENCE [LARGE SCALE GENOMIC DNA]</scope>
    <source>
        <strain evidence="3 4">IEGM 1236</strain>
    </source>
</reference>
<dbReference type="RefSeq" id="WP_317713846.1">
    <property type="nucleotide sequence ID" value="NZ_JAWLUM010000003.1"/>
</dbReference>
<comment type="caution">
    <text evidence="3">The sequence shown here is derived from an EMBL/GenBank/DDBJ whole genome shotgun (WGS) entry which is preliminary data.</text>
</comment>
<dbReference type="Pfam" id="PF02467">
    <property type="entry name" value="Whib"/>
    <property type="match status" value="1"/>
</dbReference>
<evidence type="ECO:0000256" key="1">
    <source>
        <dbReference type="SAM" id="MobiDB-lite"/>
    </source>
</evidence>
<evidence type="ECO:0000313" key="4">
    <source>
        <dbReference type="Proteomes" id="UP001185792"/>
    </source>
</evidence>
<dbReference type="Proteomes" id="UP001185792">
    <property type="component" value="Unassembled WGS sequence"/>
</dbReference>
<feature type="domain" description="4Fe-4S Wbl-type" evidence="2">
    <location>
        <begin position="33"/>
        <end position="90"/>
    </location>
</feature>